<name>A0A645F8N1_9ZZZZ</name>
<organism evidence="1">
    <name type="scientific">bioreactor metagenome</name>
    <dbReference type="NCBI Taxonomy" id="1076179"/>
    <lineage>
        <taxon>unclassified sequences</taxon>
        <taxon>metagenomes</taxon>
        <taxon>ecological metagenomes</taxon>
    </lineage>
</organism>
<dbReference type="Gene3D" id="1.10.150.900">
    <property type="match status" value="1"/>
</dbReference>
<evidence type="ECO:0008006" key="2">
    <source>
        <dbReference type="Google" id="ProtNLM"/>
    </source>
</evidence>
<dbReference type="EMBL" id="VSSQ01056824">
    <property type="protein sequence ID" value="MPN10661.1"/>
    <property type="molecule type" value="Genomic_DNA"/>
</dbReference>
<accession>A0A645F8N1</accession>
<sequence length="68" mass="7428">MGSSDGHFLAPLKANVYGYSPVPGWDMTFDTAVRMVHGINERIHIDSVSFGSKVMKETLLQAVCAQTD</sequence>
<dbReference type="SUPFAM" id="SSF53187">
    <property type="entry name" value="Zn-dependent exopeptidases"/>
    <property type="match status" value="1"/>
</dbReference>
<protein>
    <recommendedName>
        <fullName evidence="2">Peptidase M20 dimerisation domain-containing protein</fullName>
    </recommendedName>
</protein>
<proteinExistence type="predicted"/>
<reference evidence="1" key="1">
    <citation type="submission" date="2019-08" db="EMBL/GenBank/DDBJ databases">
        <authorList>
            <person name="Kucharzyk K."/>
            <person name="Murdoch R.W."/>
            <person name="Higgins S."/>
            <person name="Loffler F."/>
        </authorList>
    </citation>
    <scope>NUCLEOTIDE SEQUENCE</scope>
</reference>
<gene>
    <name evidence="1" type="ORF">SDC9_157956</name>
</gene>
<dbReference type="AlphaFoldDB" id="A0A645F8N1"/>
<evidence type="ECO:0000313" key="1">
    <source>
        <dbReference type="EMBL" id="MPN10661.1"/>
    </source>
</evidence>
<comment type="caution">
    <text evidence="1">The sequence shown here is derived from an EMBL/GenBank/DDBJ whole genome shotgun (WGS) entry which is preliminary data.</text>
</comment>